<dbReference type="InterPro" id="IPR045525">
    <property type="entry name" value="DUF6472"/>
</dbReference>
<dbReference type="EMBL" id="DXGE01000016">
    <property type="protein sequence ID" value="HIW85603.1"/>
    <property type="molecule type" value="Genomic_DNA"/>
</dbReference>
<dbReference type="AlphaFoldDB" id="A0A9D1UFM8"/>
<evidence type="ECO:0000259" key="1">
    <source>
        <dbReference type="Pfam" id="PF20076"/>
    </source>
</evidence>
<organism evidence="2 3">
    <name type="scientific">Candidatus Eubacterium faecipullorum</name>
    <dbReference type="NCBI Taxonomy" id="2838571"/>
    <lineage>
        <taxon>Bacteria</taxon>
        <taxon>Bacillati</taxon>
        <taxon>Bacillota</taxon>
        <taxon>Clostridia</taxon>
        <taxon>Eubacteriales</taxon>
        <taxon>Eubacteriaceae</taxon>
        <taxon>Eubacterium</taxon>
    </lineage>
</organism>
<reference evidence="2" key="2">
    <citation type="submission" date="2021-04" db="EMBL/GenBank/DDBJ databases">
        <authorList>
            <person name="Gilroy R."/>
        </authorList>
    </citation>
    <scope>NUCLEOTIDE SEQUENCE</scope>
    <source>
        <strain evidence="2">421</strain>
    </source>
</reference>
<accession>A0A9D1UFM8</accession>
<reference evidence="2" key="1">
    <citation type="journal article" date="2021" name="PeerJ">
        <title>Extensive microbial diversity within the chicken gut microbiome revealed by metagenomics and culture.</title>
        <authorList>
            <person name="Gilroy R."/>
            <person name="Ravi A."/>
            <person name="Getino M."/>
            <person name="Pursley I."/>
            <person name="Horton D.L."/>
            <person name="Alikhan N.F."/>
            <person name="Baker D."/>
            <person name="Gharbi K."/>
            <person name="Hall N."/>
            <person name="Watson M."/>
            <person name="Adriaenssens E.M."/>
            <person name="Foster-Nyarko E."/>
            <person name="Jarju S."/>
            <person name="Secka A."/>
            <person name="Antonio M."/>
            <person name="Oren A."/>
            <person name="Chaudhuri R.R."/>
            <person name="La Ragione R."/>
            <person name="Hildebrand F."/>
            <person name="Pallen M.J."/>
        </authorList>
    </citation>
    <scope>NUCLEOTIDE SEQUENCE</scope>
    <source>
        <strain evidence="2">421</strain>
    </source>
</reference>
<protein>
    <recommendedName>
        <fullName evidence="1">DUF6472 domain-containing protein</fullName>
    </recommendedName>
</protein>
<feature type="domain" description="DUF6472" evidence="1">
    <location>
        <begin position="5"/>
        <end position="59"/>
    </location>
</feature>
<evidence type="ECO:0000313" key="3">
    <source>
        <dbReference type="Proteomes" id="UP000824205"/>
    </source>
</evidence>
<name>A0A9D1UFM8_9FIRM</name>
<dbReference type="Pfam" id="PF20076">
    <property type="entry name" value="DUF6472"/>
    <property type="match status" value="1"/>
</dbReference>
<sequence length="60" mass="7018">MELLCENCRWYQCDELSGEEFCNALLDEDEYAQVMHSLSAGKCKFFCPDGGEYEIVRRQN</sequence>
<dbReference type="Proteomes" id="UP000824205">
    <property type="component" value="Unassembled WGS sequence"/>
</dbReference>
<comment type="caution">
    <text evidence="2">The sequence shown here is derived from an EMBL/GenBank/DDBJ whole genome shotgun (WGS) entry which is preliminary data.</text>
</comment>
<proteinExistence type="predicted"/>
<gene>
    <name evidence="2" type="ORF">IAA48_03820</name>
</gene>
<evidence type="ECO:0000313" key="2">
    <source>
        <dbReference type="EMBL" id="HIW85603.1"/>
    </source>
</evidence>